<evidence type="ECO:0000256" key="4">
    <source>
        <dbReference type="PIRNR" id="PIRNR004692"/>
    </source>
</evidence>
<dbReference type="GO" id="GO:0005975">
    <property type="term" value="P:carbohydrate metabolic process"/>
    <property type="evidence" value="ECO:0007669"/>
    <property type="project" value="InterPro"/>
</dbReference>
<dbReference type="InterPro" id="IPR001347">
    <property type="entry name" value="SIS_dom"/>
</dbReference>
<dbReference type="OrthoDB" id="9762536at2"/>
<feature type="site" description="Catalytically relevant" evidence="6">
    <location>
        <position position="123"/>
    </location>
</feature>
<evidence type="ECO:0000313" key="11">
    <source>
        <dbReference type="Proteomes" id="UP000001095"/>
    </source>
</evidence>
<dbReference type="SUPFAM" id="SSF53697">
    <property type="entry name" value="SIS domain"/>
    <property type="match status" value="1"/>
</dbReference>
<name>K8NZF7_9BRAD</name>
<feature type="site" description="Catalytically relevant" evidence="6">
    <location>
        <position position="71"/>
    </location>
</feature>
<dbReference type="SMART" id="SM00116">
    <property type="entry name" value="CBS"/>
    <property type="match status" value="2"/>
</dbReference>
<dbReference type="NCBIfam" id="TIGR00393">
    <property type="entry name" value="kpsF"/>
    <property type="match status" value="1"/>
</dbReference>
<evidence type="ECO:0000256" key="1">
    <source>
        <dbReference type="ARBA" id="ARBA00008165"/>
    </source>
</evidence>
<dbReference type="PROSITE" id="PS51464">
    <property type="entry name" value="SIS"/>
    <property type="match status" value="1"/>
</dbReference>
<dbReference type="CDD" id="cd05014">
    <property type="entry name" value="SIS_Kpsf"/>
    <property type="match status" value="1"/>
</dbReference>
<gene>
    <name evidence="10" type="ORF">HMPREF9696_03752</name>
</gene>
<feature type="domain" description="SIS" evidence="9">
    <location>
        <begin position="53"/>
        <end position="196"/>
    </location>
</feature>
<evidence type="ECO:0000256" key="5">
    <source>
        <dbReference type="PIRSR" id="PIRSR004692-2"/>
    </source>
</evidence>
<feature type="binding site" evidence="5">
    <location>
        <position position="94"/>
    </location>
    <ligand>
        <name>Zn(2+)</name>
        <dbReference type="ChEBI" id="CHEBI:29105"/>
    </ligand>
</feature>
<feature type="site" description="Catalytically relevant" evidence="6">
    <location>
        <position position="164"/>
    </location>
</feature>
<dbReference type="Gene3D" id="3.10.580.10">
    <property type="entry name" value="CBS-domain"/>
    <property type="match status" value="1"/>
</dbReference>
<dbReference type="FunFam" id="3.40.50.10490:FF:000011">
    <property type="entry name" value="Arabinose 5-phosphate isomerase"/>
    <property type="match status" value="1"/>
</dbReference>
<keyword evidence="2" id="KW-0677">Repeat</keyword>
<dbReference type="PANTHER" id="PTHR42745:SF1">
    <property type="entry name" value="ARABINOSE 5-PHOSPHATE ISOMERASE KDSD"/>
    <property type="match status" value="1"/>
</dbReference>
<proteinExistence type="inferred from homology"/>
<evidence type="ECO:0000259" key="9">
    <source>
        <dbReference type="PROSITE" id="PS51464"/>
    </source>
</evidence>
<dbReference type="GO" id="GO:1901135">
    <property type="term" value="P:carbohydrate derivative metabolic process"/>
    <property type="evidence" value="ECO:0007669"/>
    <property type="project" value="InterPro"/>
</dbReference>
<dbReference type="Proteomes" id="UP000001095">
    <property type="component" value="Unassembled WGS sequence"/>
</dbReference>
<dbReference type="Pfam" id="PF01380">
    <property type="entry name" value="SIS"/>
    <property type="match status" value="1"/>
</dbReference>
<evidence type="ECO:0000256" key="6">
    <source>
        <dbReference type="PIRSR" id="PIRSR004692-3"/>
    </source>
</evidence>
<comment type="similarity">
    <text evidence="1 4">Belongs to the SIS family. GutQ/KpsF subfamily.</text>
</comment>
<dbReference type="Pfam" id="PF00571">
    <property type="entry name" value="CBS"/>
    <property type="match status" value="2"/>
</dbReference>
<dbReference type="PROSITE" id="PS51371">
    <property type="entry name" value="CBS"/>
    <property type="match status" value="2"/>
</dbReference>
<feature type="site" description="Catalytically relevant" evidence="6">
    <location>
        <position position="205"/>
    </location>
</feature>
<reference evidence="10 11" key="1">
    <citation type="submission" date="2012-04" db="EMBL/GenBank/DDBJ databases">
        <title>The Genome Sequence of Afipia clevelandensis ATCC 49720.</title>
        <authorList>
            <consortium name="The Broad Institute Genome Sequencing Platform"/>
            <person name="Earl A."/>
            <person name="Ward D."/>
            <person name="Feldgarden M."/>
            <person name="Gevers D."/>
            <person name="Huys G."/>
            <person name="Walker B."/>
            <person name="Young S.K."/>
            <person name="Zeng Q."/>
            <person name="Gargeya S."/>
            <person name="Fitzgerald M."/>
            <person name="Haas B."/>
            <person name="Abouelleil A."/>
            <person name="Alvarado L."/>
            <person name="Arachchi H.M."/>
            <person name="Berlin A."/>
            <person name="Chapman S.B."/>
            <person name="Goldberg J."/>
            <person name="Griggs A."/>
            <person name="Gujja S."/>
            <person name="Hansen M."/>
            <person name="Howarth C."/>
            <person name="Imamovic A."/>
            <person name="Larimer J."/>
            <person name="McCowen C."/>
            <person name="Montmayeur A."/>
            <person name="Murphy C."/>
            <person name="Neiman D."/>
            <person name="Pearson M."/>
            <person name="Priest M."/>
            <person name="Roberts A."/>
            <person name="Saif S."/>
            <person name="Shea T."/>
            <person name="Sisk P."/>
            <person name="Sykes S."/>
            <person name="Wortman J."/>
            <person name="Nusbaum C."/>
            <person name="Birren B."/>
        </authorList>
    </citation>
    <scope>NUCLEOTIDE SEQUENCE [LARGE SCALE GENOMIC DNA]</scope>
    <source>
        <strain evidence="10 11">ATCC 49720</strain>
    </source>
</reference>
<keyword evidence="11" id="KW-1185">Reference proteome</keyword>
<dbReference type="PIRSF" id="PIRSF004692">
    <property type="entry name" value="KdsD_KpsF"/>
    <property type="match status" value="1"/>
</dbReference>
<dbReference type="Gene3D" id="3.40.50.10490">
    <property type="entry name" value="Glucose-6-phosphate isomerase like protein, domain 1"/>
    <property type="match status" value="1"/>
</dbReference>
<dbReference type="InterPro" id="IPR035474">
    <property type="entry name" value="SIS_Kpsf"/>
</dbReference>
<evidence type="ECO:0000259" key="8">
    <source>
        <dbReference type="PROSITE" id="PS51371"/>
    </source>
</evidence>
<accession>K8NZF7</accession>
<dbReference type="AlphaFoldDB" id="K8NZF7"/>
<dbReference type="PATRIC" id="fig|883079.3.peg.3830"/>
<feature type="domain" description="CBS" evidence="8">
    <location>
        <begin position="221"/>
        <end position="281"/>
    </location>
</feature>
<evidence type="ECO:0000256" key="7">
    <source>
        <dbReference type="PROSITE-ProRule" id="PRU00703"/>
    </source>
</evidence>
<sequence>MASSTSRTATPSATRAASAAVESALRTLDAEASGITALVNALQSDLGGAFDAAVDLVRNAKGRLIVTGLGKSGHIGKKMAASFASTGTPSFFVHAAEASHGDLGMITTDDVILALSWSGETAELKNLINYSRRFRIGLIAMTSEANSTLGAAADVVLTLPKAREACPHNLAPTTSSVMQLALGDALMVALLESRGFTALDFGTLHPSGKLGAMLKFVRDLMHTDTALPIKPLGTKMSDALVEMTSKGFGCVGIVDARGDIVGIVTDGDLRRHMRPDLMAASVDEVMTRNPKTIGPDLLASEALEILNASKITALIVTDGKKPVGIVHLHDILRAGVA</sequence>
<dbReference type="PANTHER" id="PTHR42745">
    <property type="match status" value="1"/>
</dbReference>
<comment type="caution">
    <text evidence="10">The sequence shown here is derived from an EMBL/GenBank/DDBJ whole genome shotgun (WGS) entry which is preliminary data.</text>
</comment>
<dbReference type="CDD" id="cd04604">
    <property type="entry name" value="CBS_pair_SIS_assoc"/>
    <property type="match status" value="1"/>
</dbReference>
<dbReference type="RefSeq" id="WP_002714622.1">
    <property type="nucleotide sequence ID" value="NZ_KB375281.1"/>
</dbReference>
<dbReference type="InterPro" id="IPR046342">
    <property type="entry name" value="CBS_dom_sf"/>
</dbReference>
<evidence type="ECO:0000256" key="3">
    <source>
        <dbReference type="ARBA" id="ARBA00023122"/>
    </source>
</evidence>
<keyword evidence="5" id="KW-0862">Zinc</keyword>
<evidence type="ECO:0000313" key="10">
    <source>
        <dbReference type="EMBL" id="EKS32775.1"/>
    </source>
</evidence>
<dbReference type="InterPro" id="IPR046348">
    <property type="entry name" value="SIS_dom_sf"/>
</dbReference>
<evidence type="ECO:0000256" key="2">
    <source>
        <dbReference type="ARBA" id="ARBA00022737"/>
    </source>
</evidence>
<dbReference type="GO" id="GO:0019146">
    <property type="term" value="F:arabinose-5-phosphate isomerase activity"/>
    <property type="evidence" value="ECO:0007669"/>
    <property type="project" value="UniProtKB-ARBA"/>
</dbReference>
<dbReference type="GO" id="GO:0046872">
    <property type="term" value="F:metal ion binding"/>
    <property type="evidence" value="ECO:0007669"/>
    <property type="project" value="UniProtKB-KW"/>
</dbReference>
<dbReference type="GO" id="GO:0097367">
    <property type="term" value="F:carbohydrate derivative binding"/>
    <property type="evidence" value="ECO:0007669"/>
    <property type="project" value="InterPro"/>
</dbReference>
<dbReference type="InterPro" id="IPR004800">
    <property type="entry name" value="KdsD/KpsF-type"/>
</dbReference>
<organism evidence="10 11">
    <name type="scientific">Afipia clevelandensis ATCC 49720</name>
    <dbReference type="NCBI Taxonomy" id="883079"/>
    <lineage>
        <taxon>Bacteria</taxon>
        <taxon>Pseudomonadati</taxon>
        <taxon>Pseudomonadota</taxon>
        <taxon>Alphaproteobacteria</taxon>
        <taxon>Hyphomicrobiales</taxon>
        <taxon>Nitrobacteraceae</taxon>
        <taxon>Afipia</taxon>
    </lineage>
</organism>
<dbReference type="InterPro" id="IPR050986">
    <property type="entry name" value="GutQ/KpsF_isomerases"/>
</dbReference>
<feature type="domain" description="CBS" evidence="8">
    <location>
        <begin position="286"/>
        <end position="337"/>
    </location>
</feature>
<dbReference type="InterPro" id="IPR000644">
    <property type="entry name" value="CBS_dom"/>
</dbReference>
<dbReference type="EMBL" id="AGWY01000015">
    <property type="protein sequence ID" value="EKS32775.1"/>
    <property type="molecule type" value="Genomic_DNA"/>
</dbReference>
<keyword evidence="10" id="KW-0413">Isomerase</keyword>
<protein>
    <submittedName>
        <fullName evidence="10">KpsF/GutQ family sugar isomerase</fullName>
    </submittedName>
</protein>
<keyword evidence="5" id="KW-0479">Metal-binding</keyword>
<dbReference type="HOGENOM" id="CLU_040681_13_1_5"/>
<keyword evidence="3 7" id="KW-0129">CBS domain</keyword>